<protein>
    <recommendedName>
        <fullName evidence="4">Intersectin-EH binding protein Ibp1</fullName>
    </recommendedName>
</protein>
<dbReference type="RefSeq" id="WP_163690217.1">
    <property type="nucleotide sequence ID" value="NZ_AP022608.1"/>
</dbReference>
<organism evidence="2 3">
    <name type="scientific">Mycolicibacterium gadium</name>
    <name type="common">Mycobacterium gadium</name>
    <dbReference type="NCBI Taxonomy" id="1794"/>
    <lineage>
        <taxon>Bacteria</taxon>
        <taxon>Bacillati</taxon>
        <taxon>Actinomycetota</taxon>
        <taxon>Actinomycetes</taxon>
        <taxon>Mycobacteriales</taxon>
        <taxon>Mycobacteriaceae</taxon>
        <taxon>Mycolicibacterium</taxon>
    </lineage>
</organism>
<dbReference type="EMBL" id="AP022608">
    <property type="protein sequence ID" value="BBZ21494.1"/>
    <property type="molecule type" value="Genomic_DNA"/>
</dbReference>
<evidence type="ECO:0000313" key="3">
    <source>
        <dbReference type="Proteomes" id="UP000466187"/>
    </source>
</evidence>
<evidence type="ECO:0000256" key="1">
    <source>
        <dbReference type="SAM" id="MobiDB-lite"/>
    </source>
</evidence>
<sequence length="122" mass="12110">MRALRVLAHRLMTAGGFALAIVAPIGVIGASATDLPAYLAQCNGGEEPDSFTTTCVPFMTPNTRTTAATGASAGVCPPGVTGAECDAPGGNTEATNPQASEAERMAAEAEQIGQDVAGADST</sequence>
<evidence type="ECO:0000313" key="2">
    <source>
        <dbReference type="EMBL" id="BBZ21494.1"/>
    </source>
</evidence>
<gene>
    <name evidence="2" type="ORF">MGAD_58290</name>
</gene>
<evidence type="ECO:0008006" key="4">
    <source>
        <dbReference type="Google" id="ProtNLM"/>
    </source>
</evidence>
<name>A0A7I7WVE0_MYCGU</name>
<proteinExistence type="predicted"/>
<dbReference type="AlphaFoldDB" id="A0A7I7WVE0"/>
<feature type="region of interest" description="Disordered" evidence="1">
    <location>
        <begin position="83"/>
        <end position="122"/>
    </location>
</feature>
<dbReference type="KEGG" id="mgad:MGAD_58290"/>
<dbReference type="Proteomes" id="UP000466187">
    <property type="component" value="Chromosome"/>
</dbReference>
<reference evidence="2 3" key="1">
    <citation type="journal article" date="2019" name="Emerg. Microbes Infect.">
        <title>Comprehensive subspecies identification of 175 nontuberculous mycobacteria species based on 7547 genomic profiles.</title>
        <authorList>
            <person name="Matsumoto Y."/>
            <person name="Kinjo T."/>
            <person name="Motooka D."/>
            <person name="Nabeya D."/>
            <person name="Jung N."/>
            <person name="Uechi K."/>
            <person name="Horii T."/>
            <person name="Iida T."/>
            <person name="Fujita J."/>
            <person name="Nakamura S."/>
        </authorList>
    </citation>
    <scope>NUCLEOTIDE SEQUENCE [LARGE SCALE GENOMIC DNA]</scope>
    <source>
        <strain evidence="2 3">JCM 12688</strain>
    </source>
</reference>
<accession>A0A7I7WVE0</accession>